<feature type="region of interest" description="Disordered" evidence="5">
    <location>
        <begin position="219"/>
        <end position="292"/>
    </location>
</feature>
<feature type="region of interest" description="Disordered" evidence="5">
    <location>
        <begin position="1"/>
        <end position="43"/>
    </location>
</feature>
<dbReference type="GO" id="GO:0000290">
    <property type="term" value="P:deadenylation-dependent decapping of nuclear-transcribed mRNA"/>
    <property type="evidence" value="ECO:0007669"/>
    <property type="project" value="InterPro"/>
</dbReference>
<comment type="subcellular location">
    <subcellularLocation>
        <location evidence="1">Cytoplasm</location>
    </subcellularLocation>
</comment>
<dbReference type="AlphaFoldDB" id="A0A165QRI2"/>
<dbReference type="InterPro" id="IPR010334">
    <property type="entry name" value="Dcp1"/>
</dbReference>
<dbReference type="InterPro" id="IPR011993">
    <property type="entry name" value="PH-like_dom_sf"/>
</dbReference>
<evidence type="ECO:0000313" key="6">
    <source>
        <dbReference type="EMBL" id="KZT22779.1"/>
    </source>
</evidence>
<accession>A0A165QRI2</accession>
<dbReference type="SUPFAM" id="SSF50729">
    <property type="entry name" value="PH domain-like"/>
    <property type="match status" value="1"/>
</dbReference>
<dbReference type="GO" id="GO:0031087">
    <property type="term" value="P:deadenylation-independent decapping of nuclear-transcribed mRNA"/>
    <property type="evidence" value="ECO:0007669"/>
    <property type="project" value="TreeGrafter"/>
</dbReference>
<dbReference type="PANTHER" id="PTHR16290">
    <property type="entry name" value="TRANSCRIPTION FACTOR SMIF DECAPPING ENZYME DCP1"/>
    <property type="match status" value="1"/>
</dbReference>
<dbReference type="GO" id="GO:0000932">
    <property type="term" value="C:P-body"/>
    <property type="evidence" value="ECO:0007669"/>
    <property type="project" value="TreeGrafter"/>
</dbReference>
<evidence type="ECO:0000256" key="5">
    <source>
        <dbReference type="SAM" id="MobiDB-lite"/>
    </source>
</evidence>
<evidence type="ECO:0008006" key="8">
    <source>
        <dbReference type="Google" id="ProtNLM"/>
    </source>
</evidence>
<dbReference type="STRING" id="1314782.A0A165QRI2"/>
<evidence type="ECO:0000256" key="4">
    <source>
        <dbReference type="ARBA" id="ARBA00022664"/>
    </source>
</evidence>
<dbReference type="Gene3D" id="2.30.29.30">
    <property type="entry name" value="Pleckstrin-homology domain (PH domain)/Phosphotyrosine-binding domain (PTB)"/>
    <property type="match status" value="1"/>
</dbReference>
<dbReference type="EMBL" id="KV425592">
    <property type="protein sequence ID" value="KZT22779.1"/>
    <property type="molecule type" value="Genomic_DNA"/>
</dbReference>
<sequence>MAPRRPRSISHASQTNHSKRNQEPLPRPPTQPPQPSSSASLGMSAASRYQHNLKVLRRRDPSILSIFDQFSHVCLYHHNGKAWEKKGFEGSMFLFEREAYPPYGFYILNRMGMEDYIQAMYPEDDMEKQGNFLLYRSYPDYTAKRLGVPASSLRTTSEDYSIPEEEREDRASLLGGMDKKRGSCLTVGFWMHATDAREHLTDVMLRLHPYVQRGLAYPPEYRYGPDRPPGVGQKSQASPELQHLATTNGLQLTNGGPAPRNEATQTPSQQSQQPFSPQQSQGPWQSQQPSGMSELDQLFAKATPTVTPALSSNASINSLLATVQQPAPPPTQPVTGKALLDSIFASVGGTNAPANYMPVNSSSQPSLDALFASVAPNPQYLQHQSQPTPPPPEILSPKPTSSTLPQILNQDVISSLLGLSSRASSARPSHGSRSSSAMSGSSSAGRSRRSGRYEGDNESSGGSADGLSDVVIEDVEAEAELELSESSTVLDGEDGDVVNGVLAENGEYLRPNGSGAPHLSLYTYGSSDEESSTGITGDATPRPPLRGIPTSPKSGSQSRPQLHVNGNTSTRPSIMSATSSMSTVRPTPHVQQSRRPSVAPAFDNTNGVWDERSFDVTNGIGGDVVELDFADTSALSDPEAFSRRLAFKSKNAEKGKGKEKEKAREGTPLVEDDVNEQEVEASGKNGDKKKKHGRRERELLKFWHQLNDSEPPAPMVNSTSPSPVVNGGHNSFPPVTGVPPMKIDKPVVGTALLDVLMGSHSATSICQKTPMLDRKEFVQELLTLIYSDKEFVDKLWQDYNARCA</sequence>
<dbReference type="Pfam" id="PF06058">
    <property type="entry name" value="DCP1"/>
    <property type="match status" value="1"/>
</dbReference>
<evidence type="ECO:0000256" key="2">
    <source>
        <dbReference type="ARBA" id="ARBA00008778"/>
    </source>
</evidence>
<dbReference type="OrthoDB" id="440673at2759"/>
<feature type="region of interest" description="Disordered" evidence="5">
    <location>
        <begin position="380"/>
        <end position="404"/>
    </location>
</feature>
<feature type="compositionally biased region" description="Polar residues" evidence="5">
    <location>
        <begin position="233"/>
        <end position="254"/>
    </location>
</feature>
<protein>
    <recommendedName>
        <fullName evidence="8">PH domain-like protein</fullName>
    </recommendedName>
</protein>
<keyword evidence="7" id="KW-1185">Reference proteome</keyword>
<dbReference type="GO" id="GO:0003729">
    <property type="term" value="F:mRNA binding"/>
    <property type="evidence" value="ECO:0007669"/>
    <property type="project" value="TreeGrafter"/>
</dbReference>
<keyword evidence="4" id="KW-0507">mRNA processing</keyword>
<feature type="compositionally biased region" description="Low complexity" evidence="5">
    <location>
        <begin position="420"/>
        <end position="445"/>
    </location>
</feature>
<dbReference type="CDD" id="cd09804">
    <property type="entry name" value="Dcp1"/>
    <property type="match status" value="1"/>
</dbReference>
<dbReference type="InParanoid" id="A0A165QRI2"/>
<feature type="compositionally biased region" description="Pro residues" evidence="5">
    <location>
        <begin position="25"/>
        <end position="35"/>
    </location>
</feature>
<evidence type="ECO:0000256" key="1">
    <source>
        <dbReference type="ARBA" id="ARBA00004496"/>
    </source>
</evidence>
<keyword evidence="3" id="KW-0963">Cytoplasm</keyword>
<reference evidence="6 7" key="1">
    <citation type="journal article" date="2016" name="Mol. Biol. Evol.">
        <title>Comparative Genomics of Early-Diverging Mushroom-Forming Fungi Provides Insights into the Origins of Lignocellulose Decay Capabilities.</title>
        <authorList>
            <person name="Nagy L.G."/>
            <person name="Riley R."/>
            <person name="Tritt A."/>
            <person name="Adam C."/>
            <person name="Daum C."/>
            <person name="Floudas D."/>
            <person name="Sun H."/>
            <person name="Yadav J.S."/>
            <person name="Pangilinan J."/>
            <person name="Larsson K.H."/>
            <person name="Matsuura K."/>
            <person name="Barry K."/>
            <person name="Labutti K."/>
            <person name="Kuo R."/>
            <person name="Ohm R.A."/>
            <person name="Bhattacharya S.S."/>
            <person name="Shirouzu T."/>
            <person name="Yoshinaga Y."/>
            <person name="Martin F.M."/>
            <person name="Grigoriev I.V."/>
            <person name="Hibbett D.S."/>
        </authorList>
    </citation>
    <scope>NUCLEOTIDE SEQUENCE [LARGE SCALE GENOMIC DNA]</scope>
    <source>
        <strain evidence="6 7">HHB14362 ss-1</strain>
    </source>
</reference>
<feature type="region of interest" description="Disordered" evidence="5">
    <location>
        <begin position="652"/>
        <end position="694"/>
    </location>
</feature>
<organism evidence="6 7">
    <name type="scientific">Neolentinus lepideus HHB14362 ss-1</name>
    <dbReference type="NCBI Taxonomy" id="1314782"/>
    <lineage>
        <taxon>Eukaryota</taxon>
        <taxon>Fungi</taxon>
        <taxon>Dikarya</taxon>
        <taxon>Basidiomycota</taxon>
        <taxon>Agaricomycotina</taxon>
        <taxon>Agaricomycetes</taxon>
        <taxon>Gloeophyllales</taxon>
        <taxon>Gloeophyllaceae</taxon>
        <taxon>Neolentinus</taxon>
    </lineage>
</organism>
<feature type="region of interest" description="Disordered" evidence="5">
    <location>
        <begin position="507"/>
        <end position="608"/>
    </location>
</feature>
<name>A0A165QRI2_9AGAM</name>
<feature type="compositionally biased region" description="Low complexity" evidence="5">
    <location>
        <begin position="265"/>
        <end position="290"/>
    </location>
</feature>
<dbReference type="Proteomes" id="UP000076761">
    <property type="component" value="Unassembled WGS sequence"/>
</dbReference>
<feature type="compositionally biased region" description="Acidic residues" evidence="5">
    <location>
        <begin position="670"/>
        <end position="679"/>
    </location>
</feature>
<dbReference type="GO" id="GO:0008047">
    <property type="term" value="F:enzyme activator activity"/>
    <property type="evidence" value="ECO:0007669"/>
    <property type="project" value="InterPro"/>
</dbReference>
<proteinExistence type="inferred from homology"/>
<feature type="compositionally biased region" description="Polar residues" evidence="5">
    <location>
        <begin position="551"/>
        <end position="595"/>
    </location>
</feature>
<dbReference type="GO" id="GO:0006397">
    <property type="term" value="P:mRNA processing"/>
    <property type="evidence" value="ECO:0007669"/>
    <property type="project" value="UniProtKB-KW"/>
</dbReference>
<comment type="similarity">
    <text evidence="2">Belongs to the DCP1 family.</text>
</comment>
<evidence type="ECO:0000256" key="3">
    <source>
        <dbReference type="ARBA" id="ARBA00022490"/>
    </source>
</evidence>
<feature type="compositionally biased region" description="Basic and acidic residues" evidence="5">
    <location>
        <begin position="652"/>
        <end position="665"/>
    </location>
</feature>
<feature type="region of interest" description="Disordered" evidence="5">
    <location>
        <begin position="420"/>
        <end position="469"/>
    </location>
</feature>
<dbReference type="PANTHER" id="PTHR16290:SF0">
    <property type="entry name" value="DECAPPING PROTEIN 1, ISOFORM A"/>
    <property type="match status" value="1"/>
</dbReference>
<evidence type="ECO:0000313" key="7">
    <source>
        <dbReference type="Proteomes" id="UP000076761"/>
    </source>
</evidence>
<gene>
    <name evidence="6" type="ORF">NEOLEDRAFT_1243715</name>
</gene>